<dbReference type="PANTHER" id="PTHR45080:SF4">
    <property type="entry name" value="GH03113P"/>
    <property type="match status" value="1"/>
</dbReference>
<feature type="region of interest" description="Disordered" evidence="4">
    <location>
        <begin position="1"/>
        <end position="36"/>
    </location>
</feature>
<keyword evidence="5" id="KW-1133">Transmembrane helix</keyword>
<dbReference type="InterPro" id="IPR003599">
    <property type="entry name" value="Ig_sub"/>
</dbReference>
<keyword evidence="2" id="KW-1015">Disulfide bond</keyword>
<reference evidence="8 9" key="1">
    <citation type="journal article" date="2019" name="Philos. Trans. R. Soc. Lond., B, Biol. Sci.">
        <title>Ant behaviour and brain gene expression of defending hosts depend on the ecological success of the intruding social parasite.</title>
        <authorList>
            <person name="Kaur R."/>
            <person name="Stoldt M."/>
            <person name="Jongepier E."/>
            <person name="Feldmeyer B."/>
            <person name="Menzel F."/>
            <person name="Bornberg-Bauer E."/>
            <person name="Foitzik S."/>
        </authorList>
    </citation>
    <scope>NUCLEOTIDE SEQUENCE [LARGE SCALE GENOMIC DNA]</scope>
    <source>
        <tissue evidence="8">Whole body</tissue>
    </source>
</reference>
<dbReference type="CDD" id="cd00096">
    <property type="entry name" value="Ig"/>
    <property type="match status" value="2"/>
</dbReference>
<keyword evidence="3" id="KW-0393">Immunoglobulin domain</keyword>
<dbReference type="GO" id="GO:0043025">
    <property type="term" value="C:neuronal cell body"/>
    <property type="evidence" value="ECO:0007669"/>
    <property type="project" value="TreeGrafter"/>
</dbReference>
<dbReference type="PANTHER" id="PTHR45080">
    <property type="entry name" value="CONTACTIN 5"/>
    <property type="match status" value="1"/>
</dbReference>
<dbReference type="SUPFAM" id="SSF48726">
    <property type="entry name" value="Immunoglobulin"/>
    <property type="match status" value="3"/>
</dbReference>
<evidence type="ECO:0000313" key="9">
    <source>
        <dbReference type="Proteomes" id="UP000310200"/>
    </source>
</evidence>
<proteinExistence type="predicted"/>
<dbReference type="InterPro" id="IPR003598">
    <property type="entry name" value="Ig_sub2"/>
</dbReference>
<dbReference type="Pfam" id="PF07679">
    <property type="entry name" value="I-set"/>
    <property type="match status" value="1"/>
</dbReference>
<feature type="domain" description="Ig-like" evidence="6">
    <location>
        <begin position="321"/>
        <end position="409"/>
    </location>
</feature>
<dbReference type="CDD" id="cd00063">
    <property type="entry name" value="FN3"/>
    <property type="match status" value="1"/>
</dbReference>
<evidence type="ECO:0000259" key="6">
    <source>
        <dbReference type="PROSITE" id="PS50835"/>
    </source>
</evidence>
<feature type="compositionally biased region" description="Basic and acidic residues" evidence="4">
    <location>
        <begin position="1"/>
        <end position="12"/>
    </location>
</feature>
<feature type="domain" description="Fibronectin type-III" evidence="7">
    <location>
        <begin position="413"/>
        <end position="517"/>
    </location>
</feature>
<dbReference type="GO" id="GO:0008046">
    <property type="term" value="F:axon guidance receptor activity"/>
    <property type="evidence" value="ECO:0007669"/>
    <property type="project" value="TreeGrafter"/>
</dbReference>
<keyword evidence="1" id="KW-0677">Repeat</keyword>
<dbReference type="InterPro" id="IPR036116">
    <property type="entry name" value="FN3_sf"/>
</dbReference>
<dbReference type="GO" id="GO:0050808">
    <property type="term" value="P:synapse organization"/>
    <property type="evidence" value="ECO:0007669"/>
    <property type="project" value="TreeGrafter"/>
</dbReference>
<dbReference type="GO" id="GO:0005886">
    <property type="term" value="C:plasma membrane"/>
    <property type="evidence" value="ECO:0007669"/>
    <property type="project" value="TreeGrafter"/>
</dbReference>
<dbReference type="SUPFAM" id="SSF49265">
    <property type="entry name" value="Fibronectin type III"/>
    <property type="match status" value="1"/>
</dbReference>
<dbReference type="PROSITE" id="PS50853">
    <property type="entry name" value="FN3"/>
    <property type="match status" value="1"/>
</dbReference>
<dbReference type="InterPro" id="IPR036179">
    <property type="entry name" value="Ig-like_dom_sf"/>
</dbReference>
<dbReference type="InterPro" id="IPR050958">
    <property type="entry name" value="Cell_Adh-Cytoskel_Orgn"/>
</dbReference>
<evidence type="ECO:0000313" key="8">
    <source>
        <dbReference type="EMBL" id="TGZ51056.1"/>
    </source>
</evidence>
<organism evidence="8 9">
    <name type="scientific">Temnothorax longispinosus</name>
    <dbReference type="NCBI Taxonomy" id="300112"/>
    <lineage>
        <taxon>Eukaryota</taxon>
        <taxon>Metazoa</taxon>
        <taxon>Ecdysozoa</taxon>
        <taxon>Arthropoda</taxon>
        <taxon>Hexapoda</taxon>
        <taxon>Insecta</taxon>
        <taxon>Pterygota</taxon>
        <taxon>Neoptera</taxon>
        <taxon>Endopterygota</taxon>
        <taxon>Hymenoptera</taxon>
        <taxon>Apocrita</taxon>
        <taxon>Aculeata</taxon>
        <taxon>Formicoidea</taxon>
        <taxon>Formicidae</taxon>
        <taxon>Myrmicinae</taxon>
        <taxon>Temnothorax</taxon>
    </lineage>
</organism>
<feature type="compositionally biased region" description="Basic and acidic residues" evidence="4">
    <location>
        <begin position="23"/>
        <end position="35"/>
    </location>
</feature>
<feature type="domain" description="Ig-like" evidence="6">
    <location>
        <begin position="233"/>
        <end position="314"/>
    </location>
</feature>
<evidence type="ECO:0000256" key="5">
    <source>
        <dbReference type="SAM" id="Phobius"/>
    </source>
</evidence>
<dbReference type="PROSITE" id="PS50835">
    <property type="entry name" value="IG_LIKE"/>
    <property type="match status" value="3"/>
</dbReference>
<name>A0A4S2KNU8_9HYME</name>
<dbReference type="Pfam" id="PF13927">
    <property type="entry name" value="Ig_3"/>
    <property type="match status" value="2"/>
</dbReference>
<evidence type="ECO:0000256" key="3">
    <source>
        <dbReference type="ARBA" id="ARBA00023319"/>
    </source>
</evidence>
<dbReference type="InterPro" id="IPR013783">
    <property type="entry name" value="Ig-like_fold"/>
</dbReference>
<keyword evidence="5" id="KW-0812">Transmembrane</keyword>
<feature type="transmembrane region" description="Helical" evidence="5">
    <location>
        <begin position="39"/>
        <end position="62"/>
    </location>
</feature>
<gene>
    <name evidence="8" type="ORF">DBV15_00654</name>
</gene>
<feature type="region of interest" description="Disordered" evidence="4">
    <location>
        <begin position="73"/>
        <end position="137"/>
    </location>
</feature>
<feature type="domain" description="Ig-like" evidence="6">
    <location>
        <begin position="124"/>
        <end position="212"/>
    </location>
</feature>
<dbReference type="Gene3D" id="2.60.40.10">
    <property type="entry name" value="Immunoglobulins"/>
    <property type="match status" value="4"/>
</dbReference>
<keyword evidence="9" id="KW-1185">Reference proteome</keyword>
<dbReference type="InterPro" id="IPR013098">
    <property type="entry name" value="Ig_I-set"/>
</dbReference>
<evidence type="ECO:0000256" key="4">
    <source>
        <dbReference type="SAM" id="MobiDB-lite"/>
    </source>
</evidence>
<dbReference type="FunFam" id="2.60.40.10:FF:000032">
    <property type="entry name" value="palladin isoform X1"/>
    <property type="match status" value="1"/>
</dbReference>
<protein>
    <submittedName>
        <fullName evidence="8">Hemicentin-1</fullName>
    </submittedName>
</protein>
<dbReference type="GO" id="GO:0007156">
    <property type="term" value="P:homophilic cell adhesion via plasma membrane adhesion molecules"/>
    <property type="evidence" value="ECO:0007669"/>
    <property type="project" value="TreeGrafter"/>
</dbReference>
<evidence type="ECO:0000259" key="7">
    <source>
        <dbReference type="PROSITE" id="PS50853"/>
    </source>
</evidence>
<comment type="caution">
    <text evidence="8">The sequence shown here is derived from an EMBL/GenBank/DDBJ whole genome shotgun (WGS) entry which is preliminary data.</text>
</comment>
<evidence type="ECO:0000256" key="1">
    <source>
        <dbReference type="ARBA" id="ARBA00022737"/>
    </source>
</evidence>
<sequence>MSKQEGNRRYDSEPSTSSGYRRKPYDRNSESDRSSVRGIGIGIGIGMGIGIGIGMGIGIGIVKSIKREVSPVSTSAFSEHESMETASDVESEIKSEVKSETQSNESQQQQQEQPQQQQQEQQQPQQQQRGAYAATNRDHSMTVKTYENETVLLPCYVEGAQTRVRWWREEVLLADSFEQERPSPERVTLYSNGSLRVLHVQREDSGEYVCQAIRPSPWGHVTQVHEIEVMYPPSAETVPATGELEVNLGERVEMQCVTKGVPAPIISWRTKDGEIPLLDARPQLRFHADNRNLSGRYTCVAENGIGDPAEAHVDLRIRYKPEIHVKKPWVHAYPGIRVQLDCTVTAWPEAKVEWYFNNETLRYTSRVVKHNAGNDHSLLIRVVRTADYGSYLCRASNSLGITEKIVELSGVANPAVFKKESRSTSSASYNFIWEVDSYSPIIEYQFWFRKYRRGAGGEWHKLYIPAGGNDIISPVHVRSFNLTGLDAATHYEAVVLSRNRYGWSHPSEILRFHTEGAPVDSSENTEMDDEQEQNRIVVYTQHSLSQHYQLTANGNESMYNRAQALSLMLSTLCILIITRDRF</sequence>
<dbReference type="InterPro" id="IPR003961">
    <property type="entry name" value="FN3_dom"/>
</dbReference>
<dbReference type="EMBL" id="QBLH01001803">
    <property type="protein sequence ID" value="TGZ51056.1"/>
    <property type="molecule type" value="Genomic_DNA"/>
</dbReference>
<dbReference type="SMART" id="SM00409">
    <property type="entry name" value="IG"/>
    <property type="match status" value="3"/>
</dbReference>
<dbReference type="Proteomes" id="UP000310200">
    <property type="component" value="Unassembled WGS sequence"/>
</dbReference>
<accession>A0A4S2KNU8</accession>
<feature type="compositionally biased region" description="Low complexity" evidence="4">
    <location>
        <begin position="107"/>
        <end position="128"/>
    </location>
</feature>
<dbReference type="InterPro" id="IPR007110">
    <property type="entry name" value="Ig-like_dom"/>
</dbReference>
<dbReference type="AlphaFoldDB" id="A0A4S2KNU8"/>
<dbReference type="STRING" id="300112.A0A4S2KNU8"/>
<dbReference type="GO" id="GO:0030424">
    <property type="term" value="C:axon"/>
    <property type="evidence" value="ECO:0007669"/>
    <property type="project" value="TreeGrafter"/>
</dbReference>
<dbReference type="SMART" id="SM00408">
    <property type="entry name" value="IGc2"/>
    <property type="match status" value="3"/>
</dbReference>
<keyword evidence="5" id="KW-0472">Membrane</keyword>
<evidence type="ECO:0000256" key="2">
    <source>
        <dbReference type="ARBA" id="ARBA00023157"/>
    </source>
</evidence>